<evidence type="ECO:0000313" key="2">
    <source>
        <dbReference type="Proteomes" id="UP000278843"/>
    </source>
</evidence>
<organism evidence="1 2">
    <name type="scientific">Streptococcus cristatus</name>
    <dbReference type="NCBI Taxonomy" id="45634"/>
    <lineage>
        <taxon>Bacteria</taxon>
        <taxon>Bacillati</taxon>
        <taxon>Bacillota</taxon>
        <taxon>Bacilli</taxon>
        <taxon>Lactobacillales</taxon>
        <taxon>Streptococcaceae</taxon>
        <taxon>Streptococcus</taxon>
    </lineage>
</organism>
<proteinExistence type="predicted"/>
<dbReference type="AlphaFoldDB" id="A0A428HLM5"/>
<gene>
    <name evidence="1" type="ORF">D8790_00360</name>
</gene>
<sequence>MKKKIYISLLLVIGILAIVLIGKQVIKKENSNKPSVDLTVYTISSNDTERWDKVRQVETEDAVYLISVKEVASSEEVFSNIIADGTAMGFGVSEEEVKQFNNNLGTTVVDAKNNKLIGIEFFTFSDDGKGFSVANFDYGKKEFNDQKKEKKEFYKKLYEAFKKIIYDDTTNA</sequence>
<dbReference type="Proteomes" id="UP000278843">
    <property type="component" value="Unassembled WGS sequence"/>
</dbReference>
<accession>A0A428HLM5</accession>
<comment type="caution">
    <text evidence="1">The sequence shown here is derived from an EMBL/GenBank/DDBJ whole genome shotgun (WGS) entry which is preliminary data.</text>
</comment>
<dbReference type="RefSeq" id="WP_125387180.1">
    <property type="nucleotide sequence ID" value="NZ_RJPU01000001.1"/>
</dbReference>
<dbReference type="EMBL" id="RJPU01000001">
    <property type="protein sequence ID" value="RSJ96712.1"/>
    <property type="molecule type" value="Genomic_DNA"/>
</dbReference>
<reference evidence="1 2" key="1">
    <citation type="submission" date="2018-11" db="EMBL/GenBank/DDBJ databases">
        <title>Species Designations Belie Phenotypic and Genotypic Heterogeneity in Oral Streptococci.</title>
        <authorList>
            <person name="Velsko I."/>
        </authorList>
    </citation>
    <scope>NUCLEOTIDE SEQUENCE [LARGE SCALE GENOMIC DNA]</scope>
    <source>
        <strain evidence="1 2">BCC13</strain>
    </source>
</reference>
<evidence type="ECO:0000313" key="1">
    <source>
        <dbReference type="EMBL" id="RSJ96712.1"/>
    </source>
</evidence>
<protein>
    <submittedName>
        <fullName evidence="1">Uncharacterized protein</fullName>
    </submittedName>
</protein>
<name>A0A428HLM5_STRCR</name>